<evidence type="ECO:0000313" key="1">
    <source>
        <dbReference type="EMBL" id="BCU83346.1"/>
    </source>
</evidence>
<keyword evidence="2" id="KW-1185">Reference proteome</keyword>
<proteinExistence type="predicted"/>
<dbReference type="EMBL" id="AP024601">
    <property type="protein sequence ID" value="BCU83346.1"/>
    <property type="molecule type" value="Genomic_DNA"/>
</dbReference>
<organism evidence="1 2">
    <name type="scientific">Polycladomyces abyssicola</name>
    <dbReference type="NCBI Taxonomy" id="1125966"/>
    <lineage>
        <taxon>Bacteria</taxon>
        <taxon>Bacillati</taxon>
        <taxon>Bacillota</taxon>
        <taxon>Bacilli</taxon>
        <taxon>Bacillales</taxon>
        <taxon>Thermoactinomycetaceae</taxon>
        <taxon>Polycladomyces</taxon>
    </lineage>
</organism>
<sequence>MYVAENEFGTIVGFTGEGRERSGEPGYDGELYAIYLLKEFQCQGIGSESGKGFAAFKKWRFLL</sequence>
<dbReference type="CDD" id="cd04301">
    <property type="entry name" value="NAT_SF"/>
    <property type="match status" value="1"/>
</dbReference>
<evidence type="ECO:0000313" key="2">
    <source>
        <dbReference type="Proteomes" id="UP000677436"/>
    </source>
</evidence>
<accession>A0A8D5UJ32</accession>
<dbReference type="AlphaFoldDB" id="A0A8D5UJ32"/>
<protein>
    <submittedName>
        <fullName evidence="1">Uncharacterized protein</fullName>
    </submittedName>
</protein>
<reference evidence="1" key="1">
    <citation type="journal article" date="2013" name="Int. J. Syst. Evol. Microbiol.">
        <title>Polycladomyces abyssicola gen. nov., sp. nov., a thermophilic filamentous bacterium isolated from hemipelagic sediment.</title>
        <authorList>
            <person name="Tsubouchi T."/>
            <person name="Shimane Y."/>
            <person name="Mori K."/>
            <person name="Usui K."/>
            <person name="Hiraki T."/>
            <person name="Tame A."/>
            <person name="Uematsu K."/>
            <person name="Maruyama T."/>
            <person name="Hatada Y."/>
        </authorList>
    </citation>
    <scope>NUCLEOTIDE SEQUENCE</scope>
    <source>
        <strain evidence="1">JIR-001</strain>
    </source>
</reference>
<dbReference type="RefSeq" id="WP_420830152.1">
    <property type="nucleotide sequence ID" value="NZ_AP024601.1"/>
</dbReference>
<dbReference type="Gene3D" id="3.40.630.30">
    <property type="match status" value="1"/>
</dbReference>
<name>A0A8D5UJ32_9BACL</name>
<gene>
    <name evidence="1" type="ORF">JIR001_31290</name>
</gene>
<reference evidence="1" key="2">
    <citation type="journal article" date="2021" name="Microbiol. Resour. Announc.">
        <title>Complete Genome Sequence of Polycladomyces abyssicola JIR-001T, Isolated from Hemipelagic Sediment in Deep Seawater.</title>
        <authorList>
            <person name="Tsubouchi T."/>
            <person name="Kaneko Y."/>
        </authorList>
    </citation>
    <scope>NUCLEOTIDE SEQUENCE</scope>
    <source>
        <strain evidence="1">JIR-001</strain>
    </source>
</reference>
<dbReference type="SUPFAM" id="SSF55729">
    <property type="entry name" value="Acyl-CoA N-acyltransferases (Nat)"/>
    <property type="match status" value="1"/>
</dbReference>
<dbReference type="InterPro" id="IPR016181">
    <property type="entry name" value="Acyl_CoA_acyltransferase"/>
</dbReference>
<dbReference type="Proteomes" id="UP000677436">
    <property type="component" value="Chromosome"/>
</dbReference>
<dbReference type="KEGG" id="pabs:JIR001_31290"/>